<dbReference type="NCBIfam" id="NF038402">
    <property type="entry name" value="TroA_like"/>
    <property type="match status" value="1"/>
</dbReference>
<protein>
    <submittedName>
        <fullName evidence="3">Metal ABC transporter substrate-binding protein</fullName>
    </submittedName>
</protein>
<dbReference type="PROSITE" id="PS50983">
    <property type="entry name" value="FE_B12_PBP"/>
    <property type="match status" value="1"/>
</dbReference>
<dbReference type="Gene3D" id="3.40.50.1980">
    <property type="entry name" value="Nitrogenase molybdenum iron protein domain"/>
    <property type="match status" value="2"/>
</dbReference>
<dbReference type="AlphaFoldDB" id="A0A0C5JJG2"/>
<dbReference type="InterPro" id="IPR054828">
    <property type="entry name" value="Vit_B12_bind_prot"/>
</dbReference>
<sequence length="264" mass="29265">MALLDALGHEHIPFNGTPRIVSLVPSLTELICDLGLADALVGRTGFCVHPKERLRRVPKVGGTKDVNGDAVRALAPTHLIADIDENRREQVEEMMAFVPHVVVVHPRTVNDNRGLYALLGAIFRRDDQAAQLDADFCAACAMLITLAAARPRETVLYPIWRTPWMTVCRDTYIASMLAAAGWDTLPIDAPTRFPVFEWDAPWLTQVDRVLLPSEPFAFTARHVTEIAALSGKPVQRIDGEMVSWYGSRAIAGMRYLAGLRRQSD</sequence>
<dbReference type="PANTHER" id="PTHR30535:SF35">
    <property type="entry name" value="PERIPLASMIC BINDING PROTEIN"/>
    <property type="match status" value="1"/>
</dbReference>
<feature type="domain" description="Fe/B12 periplasmic-binding" evidence="2">
    <location>
        <begin position="19"/>
        <end position="264"/>
    </location>
</feature>
<dbReference type="Pfam" id="PF01497">
    <property type="entry name" value="Peripla_BP_2"/>
    <property type="match status" value="1"/>
</dbReference>
<proteinExistence type="predicted"/>
<dbReference type="KEGG" id="rbu:PG1C_01300"/>
<dbReference type="PANTHER" id="PTHR30535">
    <property type="entry name" value="VITAMIN B12-BINDING PROTEIN"/>
    <property type="match status" value="1"/>
</dbReference>
<dbReference type="PATRIC" id="fig|1565605.3.peg.272"/>
<dbReference type="HOGENOM" id="CLU_038034_2_7_4"/>
<dbReference type="InterPro" id="IPR002491">
    <property type="entry name" value="ABC_transptr_periplasmic_BD"/>
</dbReference>
<keyword evidence="4" id="KW-1185">Reference proteome</keyword>
<dbReference type="EMBL" id="CP010554">
    <property type="protein sequence ID" value="AJP47461.1"/>
    <property type="molecule type" value="Genomic_DNA"/>
</dbReference>
<keyword evidence="1" id="KW-0732">Signal</keyword>
<gene>
    <name evidence="3" type="ORF">PG1C_01300</name>
</gene>
<dbReference type="STRING" id="1565605.PG1C_01300"/>
<dbReference type="InterPro" id="IPR050902">
    <property type="entry name" value="ABC_Transporter_SBP"/>
</dbReference>
<dbReference type="RefSeq" id="WP_202635656.1">
    <property type="nucleotide sequence ID" value="NZ_CP010554.1"/>
</dbReference>
<reference evidence="3 4" key="1">
    <citation type="journal article" date="2015" name="Genome Announc.">
        <title>Complete Genome Sequence of a Novel Bacterium within the Family Rhodocyclaceae That Degrades Polycyclic Aromatic Hydrocarbons.</title>
        <authorList>
            <person name="Singleton D.R."/>
            <person name="Dickey A.N."/>
            <person name="Scholl E.H."/>
            <person name="Wright F.A."/>
            <person name="Aitken M.D."/>
        </authorList>
    </citation>
    <scope>NUCLEOTIDE SEQUENCE [LARGE SCALE GENOMIC DNA]</scope>
    <source>
        <strain evidence="4">PG1-Ca6</strain>
    </source>
</reference>
<dbReference type="SUPFAM" id="SSF53807">
    <property type="entry name" value="Helical backbone' metal receptor"/>
    <property type="match status" value="1"/>
</dbReference>
<name>A0A0C5JJG2_9PROT</name>
<organism evidence="3 4">
    <name type="scientific">Rugosibacter aromaticivorans</name>
    <dbReference type="NCBI Taxonomy" id="1565605"/>
    <lineage>
        <taxon>Bacteria</taxon>
        <taxon>Pseudomonadati</taxon>
        <taxon>Pseudomonadota</taxon>
        <taxon>Betaproteobacteria</taxon>
        <taxon>Nitrosomonadales</taxon>
        <taxon>Sterolibacteriaceae</taxon>
        <taxon>Rugosibacter</taxon>
    </lineage>
</organism>
<dbReference type="Proteomes" id="UP000061603">
    <property type="component" value="Chromosome"/>
</dbReference>
<evidence type="ECO:0000313" key="3">
    <source>
        <dbReference type="EMBL" id="AJP47461.1"/>
    </source>
</evidence>
<evidence type="ECO:0000259" key="2">
    <source>
        <dbReference type="PROSITE" id="PS50983"/>
    </source>
</evidence>
<evidence type="ECO:0000313" key="4">
    <source>
        <dbReference type="Proteomes" id="UP000061603"/>
    </source>
</evidence>
<accession>A0A0C5JJG2</accession>
<evidence type="ECO:0000256" key="1">
    <source>
        <dbReference type="ARBA" id="ARBA00022729"/>
    </source>
</evidence>